<dbReference type="HOGENOM" id="CLU_1427972_0_0_1"/>
<dbReference type="Proteomes" id="UP000002313">
    <property type="component" value="Chromosome I"/>
</dbReference>
<reference evidence="1 2" key="1">
    <citation type="journal article" date="2010" name="Nat. Commun.">
        <title>The complete sequence of the smallest known nuclear genome from the microsporidian Encephalitozoon intestinalis.</title>
        <authorList>
            <person name="Corradi N."/>
            <person name="Pombert J.-F."/>
            <person name="Farinelli L."/>
            <person name="Didier E.S."/>
            <person name="Keeling P.J."/>
        </authorList>
    </citation>
    <scope>NUCLEOTIDE SEQUENCE [LARGE SCALE GENOMIC DNA]</scope>
    <source>
        <strain evidence="1 2">ATCC 50506</strain>
    </source>
</reference>
<dbReference type="VEuPathDB" id="MicrosporidiaDB:Eint_010660"/>
<evidence type="ECO:0000313" key="1">
    <source>
        <dbReference type="EMBL" id="ADM10929.1"/>
    </source>
</evidence>
<name>E0S5E4_ENCIT</name>
<sequence length="190" mass="22806">MENSSKRNAHFHTIPKKKVLPQWKDSELDALDTGILCFGTNWAMILEKYGRYLGSDKDEREIKRQYYENIQDRCLREFDMKHAIVVNMYGMPIYRNGRIVYFFCVDPLPMLKRMVEKNRKEYLEREDIFVGTHFDSVSKMHQYKVSLDDGLVEVNPISTVYMEDKVLEYEWKHAIKNHLRKHPYEICMDP</sequence>
<dbReference type="RefSeq" id="XP_003072289.1">
    <property type="nucleotide sequence ID" value="XM_003072243.1"/>
</dbReference>
<dbReference type="EMBL" id="CP001942">
    <property type="protein sequence ID" value="ADM10929.1"/>
    <property type="molecule type" value="Genomic_DNA"/>
</dbReference>
<accession>E0S5E4</accession>
<reference evidence="1 2" key="2">
    <citation type="journal article" date="2012" name="Proc. Natl. Acad. Sci. U.S.A.">
        <title>Gain and loss of multiple functionally related, horizontally transferred genes in the reduced genomes of two microsporidian parasites.</title>
        <authorList>
            <person name="Pombert J.-F."/>
            <person name="Selman M."/>
            <person name="Burki F."/>
            <person name="Bardell F.T."/>
            <person name="Farinelli L."/>
            <person name="Solter L.F."/>
            <person name="Whitman D.W."/>
            <person name="Weiss L.M."/>
            <person name="Corradi N."/>
            <person name="Keeling P.J."/>
        </authorList>
    </citation>
    <scope>NUCLEOTIDE SEQUENCE [LARGE SCALE GENOMIC DNA]</scope>
    <source>
        <strain evidence="1 2">ATCC 50506</strain>
    </source>
</reference>
<evidence type="ECO:0000313" key="2">
    <source>
        <dbReference type="Proteomes" id="UP000002313"/>
    </source>
</evidence>
<proteinExistence type="predicted"/>
<keyword evidence="2" id="KW-1185">Reference proteome</keyword>
<dbReference type="OrthoDB" id="3366990at2759"/>
<dbReference type="KEGG" id="ein:Eint_010660"/>
<protein>
    <submittedName>
        <fullName evidence="1">Uncharacterized protein</fullName>
    </submittedName>
</protein>
<organism evidence="1 2">
    <name type="scientific">Encephalitozoon intestinalis (strain ATCC 50506)</name>
    <name type="common">Microsporidian parasite</name>
    <name type="synonym">Septata intestinalis</name>
    <dbReference type="NCBI Taxonomy" id="876142"/>
    <lineage>
        <taxon>Eukaryota</taxon>
        <taxon>Fungi</taxon>
        <taxon>Fungi incertae sedis</taxon>
        <taxon>Microsporidia</taxon>
        <taxon>Unikaryonidae</taxon>
        <taxon>Encephalitozoon</taxon>
    </lineage>
</organism>
<dbReference type="GeneID" id="9698646"/>
<dbReference type="AlphaFoldDB" id="E0S5E4"/>
<gene>
    <name evidence="1" type="ORF">Eint_010660</name>
</gene>